<dbReference type="EMBL" id="KB097456">
    <property type="protein sequence ID" value="ESN97075.1"/>
    <property type="molecule type" value="Genomic_DNA"/>
</dbReference>
<feature type="region of interest" description="Disordered" evidence="1">
    <location>
        <begin position="1"/>
        <end position="31"/>
    </location>
</feature>
<sequence>MSSNRNDYYSEASSSSSFSTSEPETQKWSKKIKTKFAMLKKTKSTEKTKSQLFSKEPNHDRIRSGVWTEIKTDFKTFKNNVRKTVRTVINKSKIRKRAIDTNSDFTMEKGMSHETLSSSSPTDYQVDKQHQHTQDPKPLPRLKRSQPAMQKARESSSSAGIQQQYIQAPIPMPRLKRSKQQPTKKKVCELADYSEFIQQQHIQAPKPQPRLNIFQKPKSQLQAFDSSSSAIYLEGKQQHQHQQAPKPLPRLKRSQLQPAKHQAIELQPQLLPRANRAKKQQNRPNERPQHENGASGQESNRLQLMPLTNRPEKQLNKTLESSPNITASNVMQITLKKLQRASKKRTK</sequence>
<organism evidence="3 4">
    <name type="scientific">Helobdella robusta</name>
    <name type="common">Californian leech</name>
    <dbReference type="NCBI Taxonomy" id="6412"/>
    <lineage>
        <taxon>Eukaryota</taxon>
        <taxon>Metazoa</taxon>
        <taxon>Spiralia</taxon>
        <taxon>Lophotrochozoa</taxon>
        <taxon>Annelida</taxon>
        <taxon>Clitellata</taxon>
        <taxon>Hirudinea</taxon>
        <taxon>Rhynchobdellida</taxon>
        <taxon>Glossiphoniidae</taxon>
        <taxon>Helobdella</taxon>
    </lineage>
</organism>
<feature type="compositionally biased region" description="Polar residues" evidence="1">
    <location>
        <begin position="114"/>
        <end position="123"/>
    </location>
</feature>
<evidence type="ECO:0000313" key="2">
    <source>
        <dbReference type="EMBL" id="ESN97075.1"/>
    </source>
</evidence>
<evidence type="ECO:0000313" key="4">
    <source>
        <dbReference type="Proteomes" id="UP000015101"/>
    </source>
</evidence>
<feature type="compositionally biased region" description="Polar residues" evidence="1">
    <location>
        <begin position="155"/>
        <end position="166"/>
    </location>
</feature>
<name>T1FDB0_HELRO</name>
<proteinExistence type="predicted"/>
<feature type="compositionally biased region" description="Basic and acidic residues" evidence="1">
    <location>
        <begin position="125"/>
        <end position="135"/>
    </location>
</feature>
<dbReference type="CTD" id="20206809"/>
<dbReference type="KEGG" id="hro:HELRODRAFT_178524"/>
<accession>T1FDB0</accession>
<feature type="region of interest" description="Disordered" evidence="1">
    <location>
        <begin position="235"/>
        <end position="312"/>
    </location>
</feature>
<dbReference type="Proteomes" id="UP000015101">
    <property type="component" value="Unassembled WGS sequence"/>
</dbReference>
<protein>
    <submittedName>
        <fullName evidence="2 3">Uncharacterized protein</fullName>
    </submittedName>
</protein>
<dbReference type="GeneID" id="20206809"/>
<keyword evidence="4" id="KW-1185">Reference proteome</keyword>
<reference evidence="3" key="3">
    <citation type="submission" date="2015-06" db="UniProtKB">
        <authorList>
            <consortium name="EnsemblMetazoa"/>
        </authorList>
    </citation>
    <scope>IDENTIFICATION</scope>
</reference>
<feature type="compositionally biased region" description="Polar residues" evidence="1">
    <location>
        <begin position="292"/>
        <end position="302"/>
    </location>
</feature>
<dbReference type="RefSeq" id="XP_009024857.1">
    <property type="nucleotide sequence ID" value="XM_009026609.1"/>
</dbReference>
<dbReference type="EnsemblMetazoa" id="HelroT178524">
    <property type="protein sequence ID" value="HelroP178524"/>
    <property type="gene ID" value="HelroG178524"/>
</dbReference>
<reference evidence="4" key="1">
    <citation type="submission" date="2012-12" db="EMBL/GenBank/DDBJ databases">
        <authorList>
            <person name="Hellsten U."/>
            <person name="Grimwood J."/>
            <person name="Chapman J.A."/>
            <person name="Shapiro H."/>
            <person name="Aerts A."/>
            <person name="Otillar R.P."/>
            <person name="Terry A.Y."/>
            <person name="Boore J.L."/>
            <person name="Simakov O."/>
            <person name="Marletaz F."/>
            <person name="Cho S.-J."/>
            <person name="Edsinger-Gonzales E."/>
            <person name="Havlak P."/>
            <person name="Kuo D.-H."/>
            <person name="Larsson T."/>
            <person name="Lv J."/>
            <person name="Arendt D."/>
            <person name="Savage R."/>
            <person name="Osoegawa K."/>
            <person name="de Jong P."/>
            <person name="Lindberg D.R."/>
            <person name="Seaver E.C."/>
            <person name="Weisblat D.A."/>
            <person name="Putnam N.H."/>
            <person name="Grigoriev I.V."/>
            <person name="Rokhsar D.S."/>
        </authorList>
    </citation>
    <scope>NUCLEOTIDE SEQUENCE</scope>
</reference>
<evidence type="ECO:0000313" key="3">
    <source>
        <dbReference type="EnsemblMetazoa" id="HelroP178524"/>
    </source>
</evidence>
<reference evidence="2 4" key="2">
    <citation type="journal article" date="2013" name="Nature">
        <title>Insights into bilaterian evolution from three spiralian genomes.</title>
        <authorList>
            <person name="Simakov O."/>
            <person name="Marletaz F."/>
            <person name="Cho S.J."/>
            <person name="Edsinger-Gonzales E."/>
            <person name="Havlak P."/>
            <person name="Hellsten U."/>
            <person name="Kuo D.H."/>
            <person name="Larsson T."/>
            <person name="Lv J."/>
            <person name="Arendt D."/>
            <person name="Savage R."/>
            <person name="Osoegawa K."/>
            <person name="de Jong P."/>
            <person name="Grimwood J."/>
            <person name="Chapman J.A."/>
            <person name="Shapiro H."/>
            <person name="Aerts A."/>
            <person name="Otillar R.P."/>
            <person name="Terry A.Y."/>
            <person name="Boore J.L."/>
            <person name="Grigoriev I.V."/>
            <person name="Lindberg D.R."/>
            <person name="Seaver E.C."/>
            <person name="Weisblat D.A."/>
            <person name="Putnam N.H."/>
            <person name="Rokhsar D.S."/>
        </authorList>
    </citation>
    <scope>NUCLEOTIDE SEQUENCE</scope>
</reference>
<gene>
    <name evidence="3" type="primary">20206809</name>
    <name evidence="2" type="ORF">HELRODRAFT_178524</name>
</gene>
<evidence type="ECO:0000256" key="1">
    <source>
        <dbReference type="SAM" id="MobiDB-lite"/>
    </source>
</evidence>
<dbReference type="HOGENOM" id="CLU_799928_0_0_1"/>
<feature type="region of interest" description="Disordered" evidence="1">
    <location>
        <begin position="40"/>
        <end position="59"/>
    </location>
</feature>
<dbReference type="AlphaFoldDB" id="T1FDB0"/>
<dbReference type="EMBL" id="AMQM01006463">
    <property type="status" value="NOT_ANNOTATED_CDS"/>
    <property type="molecule type" value="Genomic_DNA"/>
</dbReference>
<feature type="compositionally biased region" description="Basic residues" evidence="1">
    <location>
        <begin position="174"/>
        <end position="183"/>
    </location>
</feature>
<dbReference type="InParanoid" id="T1FDB0"/>
<feature type="compositionally biased region" description="Low complexity" evidence="1">
    <location>
        <begin position="10"/>
        <end position="23"/>
    </location>
</feature>
<feature type="region of interest" description="Disordered" evidence="1">
    <location>
        <begin position="104"/>
        <end position="183"/>
    </location>
</feature>